<evidence type="ECO:0000313" key="4">
    <source>
        <dbReference type="EMBL" id="MCR1824337.1"/>
    </source>
</evidence>
<proteinExistence type="inferred from homology"/>
<feature type="domain" description="Fe/B12 periplasmic-binding" evidence="3">
    <location>
        <begin position="54"/>
        <end position="325"/>
    </location>
</feature>
<dbReference type="InterPro" id="IPR050902">
    <property type="entry name" value="ABC_Transporter_SBP"/>
</dbReference>
<organism evidence="4 5">
    <name type="scientific">Terrisporobacter muris</name>
    <dbReference type="NCBI Taxonomy" id="2963284"/>
    <lineage>
        <taxon>Bacteria</taxon>
        <taxon>Bacillati</taxon>
        <taxon>Bacillota</taxon>
        <taxon>Clostridia</taxon>
        <taxon>Peptostreptococcales</taxon>
        <taxon>Peptostreptococcaceae</taxon>
        <taxon>Terrisporobacter</taxon>
    </lineage>
</organism>
<dbReference type="EMBL" id="JANKBY010000287">
    <property type="protein sequence ID" value="MCR1824337.1"/>
    <property type="molecule type" value="Genomic_DNA"/>
</dbReference>
<evidence type="ECO:0000256" key="1">
    <source>
        <dbReference type="ARBA" id="ARBA00008814"/>
    </source>
</evidence>
<sequence length="365" mass="40742">MKFIKRFLPIMLIFMLALTGCSQTSDEGKKEEATTKTVTDILGREVEIPSESDSIIALGAGALRMVCYMQGTDKVVGVENLESETDIARPYSYVYPELSKLPVVGEGGSNGSVAYQEEIIKAEPDVIIAAYDKDMAEDLTKKTGIPVVTVSYDGIFDENMDKSLKLIGEVIGKQDRADELVTYMDELEKDLNDRTKDIADEDKPTVYTGAVSFRGEHGFEGTYAKYPPFDAINAKNVVDETKKSGALLIDLEKVSTWDPDIIFLNPTNMKLVNEDYKKNPDFYNSLSAVENKKVYSQPSYNWYTTNVEIAIADAYYAGTIIYPEQFKDVKVEEKADEIYEKFLGKKLYSDFVKEGLGFGPITIGE</sequence>
<evidence type="ECO:0000313" key="5">
    <source>
        <dbReference type="Proteomes" id="UP001140817"/>
    </source>
</evidence>
<evidence type="ECO:0000259" key="3">
    <source>
        <dbReference type="PROSITE" id="PS50983"/>
    </source>
</evidence>
<protein>
    <submittedName>
        <fullName evidence="4">Iron ABC transporter substrate-binding protein</fullName>
    </submittedName>
</protein>
<dbReference type="PROSITE" id="PS51257">
    <property type="entry name" value="PROKAR_LIPOPROTEIN"/>
    <property type="match status" value="1"/>
</dbReference>
<dbReference type="PANTHER" id="PTHR30535">
    <property type="entry name" value="VITAMIN B12-BINDING PROTEIN"/>
    <property type="match status" value="1"/>
</dbReference>
<dbReference type="Proteomes" id="UP001140817">
    <property type="component" value="Unassembled WGS sequence"/>
</dbReference>
<dbReference type="PROSITE" id="PS50983">
    <property type="entry name" value="FE_B12_PBP"/>
    <property type="match status" value="1"/>
</dbReference>
<evidence type="ECO:0000256" key="2">
    <source>
        <dbReference type="SAM" id="SignalP"/>
    </source>
</evidence>
<name>A0A9X2MEE5_9FIRM</name>
<feature type="chain" id="PRO_5040808592" evidence="2">
    <location>
        <begin position="25"/>
        <end position="365"/>
    </location>
</feature>
<dbReference type="InterPro" id="IPR002491">
    <property type="entry name" value="ABC_transptr_periplasmic_BD"/>
</dbReference>
<dbReference type="AlphaFoldDB" id="A0A9X2MEE5"/>
<gene>
    <name evidence="4" type="ORF">NSA58_16265</name>
</gene>
<dbReference type="Pfam" id="PF01497">
    <property type="entry name" value="Peripla_BP_2"/>
    <property type="match status" value="1"/>
</dbReference>
<comment type="caution">
    <text evidence="4">The sequence shown here is derived from an EMBL/GenBank/DDBJ whole genome shotgun (WGS) entry which is preliminary data.</text>
</comment>
<dbReference type="SUPFAM" id="SSF53807">
    <property type="entry name" value="Helical backbone' metal receptor"/>
    <property type="match status" value="1"/>
</dbReference>
<feature type="signal peptide" evidence="2">
    <location>
        <begin position="1"/>
        <end position="24"/>
    </location>
</feature>
<dbReference type="Gene3D" id="3.40.50.1980">
    <property type="entry name" value="Nitrogenase molybdenum iron protein domain"/>
    <property type="match status" value="2"/>
</dbReference>
<reference evidence="4" key="1">
    <citation type="submission" date="2022-07" db="EMBL/GenBank/DDBJ databases">
        <title>Enhanced cultured diversity of the mouse gut microbiota enables custom-made synthetic communities.</title>
        <authorList>
            <person name="Afrizal A."/>
        </authorList>
    </citation>
    <scope>NUCLEOTIDE SEQUENCE</scope>
    <source>
        <strain evidence="4">DSM 29186</strain>
    </source>
</reference>
<dbReference type="PANTHER" id="PTHR30535:SF34">
    <property type="entry name" value="MOLYBDATE-BINDING PROTEIN MOLA"/>
    <property type="match status" value="1"/>
</dbReference>
<accession>A0A9X2MEE5</accession>
<comment type="similarity">
    <text evidence="1">Belongs to the bacterial solute-binding protein 8 family.</text>
</comment>
<dbReference type="CDD" id="cd01147">
    <property type="entry name" value="HemV-2"/>
    <property type="match status" value="1"/>
</dbReference>
<dbReference type="RefSeq" id="WP_257560678.1">
    <property type="nucleotide sequence ID" value="NZ_JANKBY010000287.1"/>
</dbReference>
<keyword evidence="5" id="KW-1185">Reference proteome</keyword>
<keyword evidence="2" id="KW-0732">Signal</keyword>